<feature type="compositionally biased region" description="Low complexity" evidence="7">
    <location>
        <begin position="1542"/>
        <end position="1565"/>
    </location>
</feature>
<dbReference type="PANTHER" id="PTHR12965:SF0">
    <property type="entry name" value="VACUOLAR PROTEIN SORTING-ASSOCIATED PROTEIN 54"/>
    <property type="match status" value="1"/>
</dbReference>
<feature type="region of interest" description="Disordered" evidence="7">
    <location>
        <begin position="733"/>
        <end position="770"/>
    </location>
</feature>
<dbReference type="EMBL" id="CENE01000004">
    <property type="protein sequence ID" value="CEQ39798.1"/>
    <property type="molecule type" value="Genomic_DNA"/>
</dbReference>
<feature type="region of interest" description="Disordered" evidence="7">
    <location>
        <begin position="528"/>
        <end position="567"/>
    </location>
</feature>
<dbReference type="GO" id="GO:0005829">
    <property type="term" value="C:cytosol"/>
    <property type="evidence" value="ECO:0007669"/>
    <property type="project" value="GOC"/>
</dbReference>
<reference evidence="10" key="1">
    <citation type="submission" date="2015-02" db="EMBL/GenBank/DDBJ databases">
        <authorList>
            <person name="Gon?alves P."/>
        </authorList>
    </citation>
    <scope>NUCLEOTIDE SEQUENCE [LARGE SCALE GENOMIC DNA]</scope>
</reference>
<evidence type="ECO:0000256" key="4">
    <source>
        <dbReference type="ARBA" id="ARBA00022927"/>
    </source>
</evidence>
<feature type="region of interest" description="Disordered" evidence="7">
    <location>
        <begin position="1183"/>
        <end position="1231"/>
    </location>
</feature>
<feature type="compositionally biased region" description="Polar residues" evidence="7">
    <location>
        <begin position="27"/>
        <end position="37"/>
    </location>
</feature>
<feature type="compositionally biased region" description="Acidic residues" evidence="7">
    <location>
        <begin position="1785"/>
        <end position="1806"/>
    </location>
</feature>
<feature type="compositionally biased region" description="Low complexity" evidence="7">
    <location>
        <begin position="432"/>
        <end position="461"/>
    </location>
</feature>
<feature type="compositionally biased region" description="Basic and acidic residues" evidence="7">
    <location>
        <begin position="1309"/>
        <end position="1319"/>
    </location>
</feature>
<keyword evidence="6" id="KW-0175">Coiled coil</keyword>
<dbReference type="InterPro" id="IPR012501">
    <property type="entry name" value="Vps54_C"/>
</dbReference>
<dbReference type="GO" id="GO:0000938">
    <property type="term" value="C:GARP complex"/>
    <property type="evidence" value="ECO:0007669"/>
    <property type="project" value="InterPro"/>
</dbReference>
<keyword evidence="5" id="KW-0333">Golgi apparatus</keyword>
<evidence type="ECO:0000256" key="7">
    <source>
        <dbReference type="SAM" id="MobiDB-lite"/>
    </source>
</evidence>
<dbReference type="GO" id="GO:0019905">
    <property type="term" value="F:syntaxin binding"/>
    <property type="evidence" value="ECO:0007669"/>
    <property type="project" value="TreeGrafter"/>
</dbReference>
<dbReference type="OrthoDB" id="10259024at2759"/>
<feature type="compositionally biased region" description="Pro residues" evidence="7">
    <location>
        <begin position="1322"/>
        <end position="1336"/>
    </location>
</feature>
<protein>
    <submittedName>
        <fullName evidence="9">SPOSA6832_01344-mRNA-1:cds</fullName>
    </submittedName>
</protein>
<evidence type="ECO:0000259" key="8">
    <source>
        <dbReference type="Pfam" id="PF07928"/>
    </source>
</evidence>
<feature type="compositionally biased region" description="Basic and acidic residues" evidence="7">
    <location>
        <begin position="422"/>
        <end position="431"/>
    </location>
</feature>
<feature type="region of interest" description="Disordered" evidence="7">
    <location>
        <begin position="174"/>
        <end position="194"/>
    </location>
</feature>
<feature type="region of interest" description="Disordered" evidence="7">
    <location>
        <begin position="1"/>
        <end position="40"/>
    </location>
</feature>
<feature type="compositionally biased region" description="Pro residues" evidence="7">
    <location>
        <begin position="1633"/>
        <end position="1661"/>
    </location>
</feature>
<feature type="region of interest" description="Disordered" evidence="7">
    <location>
        <begin position="422"/>
        <end position="471"/>
    </location>
</feature>
<feature type="compositionally biased region" description="Basic and acidic residues" evidence="7">
    <location>
        <begin position="1477"/>
        <end position="1489"/>
    </location>
</feature>
<feature type="region of interest" description="Disordered" evidence="7">
    <location>
        <begin position="1249"/>
        <end position="1806"/>
    </location>
</feature>
<evidence type="ECO:0000256" key="1">
    <source>
        <dbReference type="ARBA" id="ARBA00004601"/>
    </source>
</evidence>
<comment type="subcellular location">
    <subcellularLocation>
        <location evidence="1">Golgi apparatus</location>
        <location evidence="1">trans-Golgi network</location>
    </subcellularLocation>
</comment>
<feature type="non-terminal residue" evidence="9">
    <location>
        <position position="1"/>
    </location>
</feature>
<feature type="compositionally biased region" description="Basic residues" evidence="7">
    <location>
        <begin position="637"/>
        <end position="650"/>
    </location>
</feature>
<accession>A0A0D6EJ89</accession>
<evidence type="ECO:0000256" key="5">
    <source>
        <dbReference type="ARBA" id="ARBA00023034"/>
    </source>
</evidence>
<dbReference type="GO" id="GO:0015031">
    <property type="term" value="P:protein transport"/>
    <property type="evidence" value="ECO:0007669"/>
    <property type="project" value="UniProtKB-KW"/>
</dbReference>
<feature type="compositionally biased region" description="Basic and acidic residues" evidence="7">
    <location>
        <begin position="1741"/>
        <end position="1761"/>
    </location>
</feature>
<feature type="compositionally biased region" description="Pro residues" evidence="7">
    <location>
        <begin position="1268"/>
        <end position="1295"/>
    </location>
</feature>
<keyword evidence="10" id="KW-1185">Reference proteome</keyword>
<name>A0A0D6EJ89_SPOSA</name>
<sequence>MAHQPRVSHLSGASQSRVSLASDAPSVANTSGTNQADGTVGQDALLGGKYGALLFRCPRGAKQLTQAFARSLRPLPFAAISTVLHDPSAASSLLPALPSLSSNPYLPTQISSLGTAFTSAGTLPRSATSAKSVAQRRSQAPPIIVSELRKVARSEFDAYLAEVRPEFERWQQESRLGREGAADLGAEREREQGREGAVVGLGINAEGGSSAGKAKPKEEQLPSLDDVPQIFFDSDFNLSNPRTFDLVTERIQTSPNASPNLSHASEFTTKPPHNGPAFEPIAGLGPLTLNDLATDQILQEKLSHYTAVIESHLVREIGLRSSSFFAALSNLQSLHQQGEDTLSKISELQSALSSTDSGVGGTAKHGLRILRAQARRRGLERIEESVRAVEEIWTAVEGVKDLVENGEWEGALDVSEQIEEAFHSSAADDSRASTSTSKDGQQASTSRPARALAASSSSSPTPAKPRWPRNSSVNLTKLTALSSLPSKLSLLRAQIAKSLEGELISVLEHEMDVGIEDYIRLSREGRPWKGKGRAEKETAAEVVAAGTGGQGRGEEDEQAPETRAKERAVERVRPVVRALVRAEGMDSAVQAWRESVLREVRAMVREVSPSSFSPHLSPADLLIDAGLATSICRQRRRRQRMTRTLSRRQRFGPSASRASTSAASRRRGQIATFFFCDQSADPLQIGSLSLAKRLRTMPHEVFLNLARQTYLGLLACIEVVDVQARVLLEMSSRSREEERLRRAKRRRPNANGNDLKPSSSPTQTSLAVPGSFDDQSHTITSLAVATSDSPSSTTDDASSLSTEISDVVHAVAELANVRFSKVIGVRTEVHAHLQLAQFVDIFDASWTFVVQCEIICKRMIVGLRGAMVSQAKTFLQTFHQTQITDSARVVENEQWAAAEVPGRTQRAVGLIIEGAMSDPQHLLLGQRRDERGDAVSNREEAERAPAKQVDVEGRQFFAVSAVLTTIDVLLDYLRIVLNFPLLTTDAMSKVIEFMKAFNSRTCQVVLGAGAMRSAGLKNITAKHLALASQALSIMVALIPYIRECVRRHLNPKQAVMLTEFDKLKRDFQEHQNEIHAKLIAIMSDRLQVHSRTLETINWEDPPQKPGLPNAYMEALVKEHITLHKVLSRFLQTETVFAIMLQVFTALDARLSEEYGRIELRSEGAKERMLVDVRYLREKLGDLKGIEGTGPAKVTAAKPSPLPPRTSSFPAPSSAPASSLGPTPSVAAPADPSAAPAQFFFDASASASTVSLSLPDDPSTPRTSIDGPPASPGTPRSPAPLPPSPVPVPAPLPPAPASTGPAPYVSKKKTLAERLAERMGKKPAPPPAAAPEEPIPVIPQVVEPPSASEENKPPPTPEKEPKLEDVSRPATPTLEELEELEKVVEKETAEDQKHQEEAAAAEHEQAIDKVLEDVPSEQVVESVAEEPMDDTARTETESAKVAGVPPKEEEPAPQTEEPAPQMEEPAPQMEEPALQENKVSDAEEPLKVEETTSALPVPKEAHVEADGEMRAVEGANEDAAAPDQGDSGEVEGPITPAPEVFDSPASLAPSTSAPAQPAEENAPELPTLDSLSHDPANIALPFSPTQPSKPISPAAAETTQSADFSETTAHSAPRSPASTAAVELPHSSTEQPAAGPPPPDTPSGPPPPPEKSPVLPAPPVPTHSPLSLPSRKKTLKERLAEAARRASTGNALVEATSQPLQDTDAPSPPEATSEPAKEAEQAEQAAATNGKDSAATEADSVEGAKDDSSTVRHPAAEAESDKLAASPEVAQAEPPHANEAGQTEAGIEENGGEADAEQVEEEESAFL</sequence>
<feature type="compositionally biased region" description="Basic and acidic residues" evidence="7">
    <location>
        <begin position="528"/>
        <end position="539"/>
    </location>
</feature>
<gene>
    <name evidence="9" type="primary">SPOSA6832_01344</name>
</gene>
<feature type="region of interest" description="Disordered" evidence="7">
    <location>
        <begin position="637"/>
        <end position="664"/>
    </location>
</feature>
<evidence type="ECO:0000313" key="9">
    <source>
        <dbReference type="EMBL" id="CEQ39798.1"/>
    </source>
</evidence>
<dbReference type="Pfam" id="PF07928">
    <property type="entry name" value="Vps54"/>
    <property type="match status" value="1"/>
</dbReference>
<feature type="compositionally biased region" description="Low complexity" evidence="7">
    <location>
        <begin position="1204"/>
        <end position="1231"/>
    </location>
</feature>
<evidence type="ECO:0000256" key="3">
    <source>
        <dbReference type="ARBA" id="ARBA00022448"/>
    </source>
</evidence>
<feature type="compositionally biased region" description="Basic and acidic residues" evidence="7">
    <location>
        <begin position="1379"/>
        <end position="1411"/>
    </location>
</feature>
<feature type="compositionally biased region" description="Low complexity" evidence="7">
    <location>
        <begin position="654"/>
        <end position="663"/>
    </location>
</feature>
<dbReference type="Gene3D" id="6.10.250.860">
    <property type="match status" value="1"/>
</dbReference>
<dbReference type="InterPro" id="IPR039745">
    <property type="entry name" value="Vps54"/>
</dbReference>
<dbReference type="Proteomes" id="UP000243876">
    <property type="component" value="Unassembled WGS sequence"/>
</dbReference>
<keyword evidence="4" id="KW-0653">Protein transport</keyword>
<keyword evidence="3" id="KW-0813">Transport</keyword>
<feature type="domain" description="Vacuolar protein sorting-associated protein 54 C-terminal" evidence="8">
    <location>
        <begin position="954"/>
        <end position="1085"/>
    </location>
</feature>
<feature type="compositionally biased region" description="Polar residues" evidence="7">
    <location>
        <begin position="1596"/>
        <end position="1609"/>
    </location>
</feature>
<dbReference type="GO" id="GO:0042147">
    <property type="term" value="P:retrograde transport, endosome to Golgi"/>
    <property type="evidence" value="ECO:0007669"/>
    <property type="project" value="InterPro"/>
</dbReference>
<organism evidence="9 10">
    <name type="scientific">Sporidiobolus salmonicolor</name>
    <name type="common">Yeast-like fungus</name>
    <name type="synonym">Sporobolomyces salmonicolor</name>
    <dbReference type="NCBI Taxonomy" id="5005"/>
    <lineage>
        <taxon>Eukaryota</taxon>
        <taxon>Fungi</taxon>
        <taxon>Dikarya</taxon>
        <taxon>Basidiomycota</taxon>
        <taxon>Pucciniomycotina</taxon>
        <taxon>Microbotryomycetes</taxon>
        <taxon>Sporidiobolales</taxon>
        <taxon>Sporidiobolaceae</taxon>
        <taxon>Sporobolomyces</taxon>
    </lineage>
</organism>
<proteinExistence type="inferred from homology"/>
<evidence type="ECO:0000256" key="2">
    <source>
        <dbReference type="ARBA" id="ARBA00009150"/>
    </source>
</evidence>
<dbReference type="PANTHER" id="PTHR12965">
    <property type="entry name" value="VACUOLAR PROTEIN SORTING 54"/>
    <property type="match status" value="1"/>
</dbReference>
<comment type="similarity">
    <text evidence="2">Belongs to the VPS54 family.</text>
</comment>
<feature type="compositionally biased region" description="Basic and acidic residues" evidence="7">
    <location>
        <begin position="1348"/>
        <end position="1366"/>
    </location>
</feature>
<feature type="compositionally biased region" description="Polar residues" evidence="7">
    <location>
        <begin position="750"/>
        <end position="766"/>
    </location>
</feature>
<dbReference type="GO" id="GO:0006896">
    <property type="term" value="P:Golgi to vacuole transport"/>
    <property type="evidence" value="ECO:0007669"/>
    <property type="project" value="TreeGrafter"/>
</dbReference>
<feature type="compositionally biased region" description="Low complexity" evidence="7">
    <location>
        <begin position="1451"/>
        <end position="1475"/>
    </location>
</feature>
<feature type="compositionally biased region" description="Basic and acidic residues" evidence="7">
    <location>
        <begin position="1498"/>
        <end position="1510"/>
    </location>
</feature>
<feature type="compositionally biased region" description="Polar residues" evidence="7">
    <location>
        <begin position="1686"/>
        <end position="1700"/>
    </location>
</feature>
<evidence type="ECO:0000256" key="6">
    <source>
        <dbReference type="ARBA" id="ARBA00023054"/>
    </source>
</evidence>
<evidence type="ECO:0000313" key="10">
    <source>
        <dbReference type="Proteomes" id="UP000243876"/>
    </source>
</evidence>